<evidence type="ECO:0000256" key="2">
    <source>
        <dbReference type="SAM" id="Phobius"/>
    </source>
</evidence>
<evidence type="ECO:0000313" key="3">
    <source>
        <dbReference type="EMBL" id="TGO06009.1"/>
    </source>
</evidence>
<gene>
    <name evidence="3" type="ORF">SERN_0201</name>
</gene>
<evidence type="ECO:0000256" key="1">
    <source>
        <dbReference type="SAM" id="MobiDB-lite"/>
    </source>
</evidence>
<evidence type="ECO:0000313" key="4">
    <source>
        <dbReference type="Proteomes" id="UP000297318"/>
    </source>
</evidence>
<organism evidence="3 4">
    <name type="scientific">Serinibacter arcticus</name>
    <dbReference type="NCBI Taxonomy" id="1655435"/>
    <lineage>
        <taxon>Bacteria</taxon>
        <taxon>Bacillati</taxon>
        <taxon>Actinomycetota</taxon>
        <taxon>Actinomycetes</taxon>
        <taxon>Micrococcales</taxon>
        <taxon>Beutenbergiaceae</taxon>
        <taxon>Serinibacter</taxon>
    </lineage>
</organism>
<reference evidence="3 4" key="1">
    <citation type="submission" date="2018-11" db="EMBL/GenBank/DDBJ databases">
        <title>Complete genome sequencing of the Actinobacteria Serinibacter sp. K3-2.</title>
        <authorList>
            <person name="Rakitin A.L."/>
            <person name="Beletsky A.V."/>
            <person name="Mardanov A.V."/>
            <person name="Ravin N.V."/>
            <person name="Gromova A.S."/>
            <person name="Filippova S.N."/>
            <person name="Gal'Chenko V.F."/>
        </authorList>
    </citation>
    <scope>NUCLEOTIDE SEQUENCE [LARGE SCALE GENOMIC DNA]</scope>
    <source>
        <strain evidence="3 4">K3-2</strain>
    </source>
</reference>
<feature type="transmembrane region" description="Helical" evidence="2">
    <location>
        <begin position="7"/>
        <end position="29"/>
    </location>
</feature>
<name>A0A4Z1E4A4_9MICO</name>
<dbReference type="RefSeq" id="WP_135848282.1">
    <property type="nucleotide sequence ID" value="NZ_RHPJ01000001.1"/>
</dbReference>
<keyword evidence="2" id="KW-0812">Transmembrane</keyword>
<dbReference type="OrthoDB" id="4485680at2"/>
<dbReference type="AlphaFoldDB" id="A0A4Z1E4A4"/>
<keyword evidence="2" id="KW-1133">Transmembrane helix</keyword>
<feature type="compositionally biased region" description="Low complexity" evidence="1">
    <location>
        <begin position="56"/>
        <end position="77"/>
    </location>
</feature>
<comment type="caution">
    <text evidence="3">The sequence shown here is derived from an EMBL/GenBank/DDBJ whole genome shotgun (WGS) entry which is preliminary data.</text>
</comment>
<feature type="region of interest" description="Disordered" evidence="1">
    <location>
        <begin position="37"/>
        <end position="88"/>
    </location>
</feature>
<dbReference type="Proteomes" id="UP000297318">
    <property type="component" value="Unassembled WGS sequence"/>
</dbReference>
<protein>
    <submittedName>
        <fullName evidence="3">Uncharacterized protein</fullName>
    </submittedName>
</protein>
<accession>A0A4Z1E4A4</accession>
<sequence>MTARTRGWIIGLAVLNGLLVIGLVVTLMLGAANDGDDATAAESGSGSGEPAPALDGATSAPPSASESASAETAETPELAPPPEGALDAPAFALPSRNIACTLDEAAVTCTIADATFTPPAGEDCEFRGQVVTLSADGVAMPCPDGQQAPAGDDVPTLEYGQSTTVGSWACTSTESGVECSSLADGTRFTLARASFTSEGAGALG</sequence>
<dbReference type="EMBL" id="RHPJ01000001">
    <property type="protein sequence ID" value="TGO06009.1"/>
    <property type="molecule type" value="Genomic_DNA"/>
</dbReference>
<proteinExistence type="predicted"/>
<keyword evidence="2" id="KW-0472">Membrane</keyword>
<keyword evidence="4" id="KW-1185">Reference proteome</keyword>